<evidence type="ECO:0000313" key="2">
    <source>
        <dbReference type="Proteomes" id="UP000287651"/>
    </source>
</evidence>
<comment type="caution">
    <text evidence="1">The sequence shown here is derived from an EMBL/GenBank/DDBJ whole genome shotgun (WGS) entry which is preliminary data.</text>
</comment>
<proteinExistence type="predicted"/>
<name>A0A426YF36_ENSVE</name>
<accession>A0A426YF36</accession>
<dbReference type="AlphaFoldDB" id="A0A426YF36"/>
<protein>
    <submittedName>
        <fullName evidence="1">Uncharacterized protein</fullName>
    </submittedName>
</protein>
<dbReference type="Proteomes" id="UP000287651">
    <property type="component" value="Unassembled WGS sequence"/>
</dbReference>
<sequence length="84" mass="8942">MLAGIVPAGAAYASAAFATLAPANLTIERIESKSPLLTLAFMQGLTTWEEEEEEAIVFPIAGHQHKDLTTRSLPNSSPLARSYG</sequence>
<evidence type="ECO:0000313" key="1">
    <source>
        <dbReference type="EMBL" id="RRT50270.1"/>
    </source>
</evidence>
<gene>
    <name evidence="1" type="ORF">B296_00003096</name>
</gene>
<organism evidence="1 2">
    <name type="scientific">Ensete ventricosum</name>
    <name type="common">Abyssinian banana</name>
    <name type="synonym">Musa ensete</name>
    <dbReference type="NCBI Taxonomy" id="4639"/>
    <lineage>
        <taxon>Eukaryota</taxon>
        <taxon>Viridiplantae</taxon>
        <taxon>Streptophyta</taxon>
        <taxon>Embryophyta</taxon>
        <taxon>Tracheophyta</taxon>
        <taxon>Spermatophyta</taxon>
        <taxon>Magnoliopsida</taxon>
        <taxon>Liliopsida</taxon>
        <taxon>Zingiberales</taxon>
        <taxon>Musaceae</taxon>
        <taxon>Ensete</taxon>
    </lineage>
</organism>
<dbReference type="EMBL" id="AMZH03012858">
    <property type="protein sequence ID" value="RRT50270.1"/>
    <property type="molecule type" value="Genomic_DNA"/>
</dbReference>
<reference evidence="1 2" key="1">
    <citation type="journal article" date="2014" name="Agronomy (Basel)">
        <title>A Draft Genome Sequence for Ensete ventricosum, the Drought-Tolerant Tree Against Hunger.</title>
        <authorList>
            <person name="Harrison J."/>
            <person name="Moore K.A."/>
            <person name="Paszkiewicz K."/>
            <person name="Jones T."/>
            <person name="Grant M."/>
            <person name="Ambacheew D."/>
            <person name="Muzemil S."/>
            <person name="Studholme D.J."/>
        </authorList>
    </citation>
    <scope>NUCLEOTIDE SEQUENCE [LARGE SCALE GENOMIC DNA]</scope>
</reference>